<keyword evidence="2" id="KW-0732">Signal</keyword>
<organism evidence="3 4">
    <name type="scientific">Mariniblastus fucicola</name>
    <dbReference type="NCBI Taxonomy" id="980251"/>
    <lineage>
        <taxon>Bacteria</taxon>
        <taxon>Pseudomonadati</taxon>
        <taxon>Planctomycetota</taxon>
        <taxon>Planctomycetia</taxon>
        <taxon>Pirellulales</taxon>
        <taxon>Pirellulaceae</taxon>
        <taxon>Mariniblastus</taxon>
    </lineage>
</organism>
<dbReference type="RefSeq" id="WP_075083090.1">
    <property type="nucleotide sequence ID" value="NZ_CP042912.1"/>
</dbReference>
<dbReference type="Proteomes" id="UP000322214">
    <property type="component" value="Chromosome"/>
</dbReference>
<feature type="compositionally biased region" description="Basic and acidic residues" evidence="1">
    <location>
        <begin position="75"/>
        <end position="110"/>
    </location>
</feature>
<accession>A0A5B9PGQ1</accession>
<dbReference type="KEGG" id="mff:MFFC18_36780"/>
<reference evidence="3 4" key="1">
    <citation type="submission" date="2019-08" db="EMBL/GenBank/DDBJ databases">
        <title>Deep-cultivation of Planctomycetes and their phenomic and genomic characterization uncovers novel biology.</title>
        <authorList>
            <person name="Wiegand S."/>
            <person name="Jogler M."/>
            <person name="Boedeker C."/>
            <person name="Pinto D."/>
            <person name="Vollmers J."/>
            <person name="Rivas-Marin E."/>
            <person name="Kohn T."/>
            <person name="Peeters S.H."/>
            <person name="Heuer A."/>
            <person name="Rast P."/>
            <person name="Oberbeckmann S."/>
            <person name="Bunk B."/>
            <person name="Jeske O."/>
            <person name="Meyerdierks A."/>
            <person name="Storesund J.E."/>
            <person name="Kallscheuer N."/>
            <person name="Luecker S."/>
            <person name="Lage O.M."/>
            <person name="Pohl T."/>
            <person name="Merkel B.J."/>
            <person name="Hornburger P."/>
            <person name="Mueller R.-W."/>
            <person name="Bruemmer F."/>
            <person name="Labrenz M."/>
            <person name="Spormann A.M."/>
            <person name="Op den Camp H."/>
            <person name="Overmann J."/>
            <person name="Amann R."/>
            <person name="Jetten M.S.M."/>
            <person name="Mascher T."/>
            <person name="Medema M.H."/>
            <person name="Devos D.P."/>
            <person name="Kaster A.-K."/>
            <person name="Ovreas L."/>
            <person name="Rohde M."/>
            <person name="Galperin M.Y."/>
            <person name="Jogler C."/>
        </authorList>
    </citation>
    <scope>NUCLEOTIDE SEQUENCE [LARGE SCALE GENOMIC DNA]</scope>
    <source>
        <strain evidence="3 4">FC18</strain>
    </source>
</reference>
<evidence type="ECO:0000256" key="1">
    <source>
        <dbReference type="SAM" id="MobiDB-lite"/>
    </source>
</evidence>
<evidence type="ECO:0000313" key="3">
    <source>
        <dbReference type="EMBL" id="QEG23776.1"/>
    </source>
</evidence>
<feature type="region of interest" description="Disordered" evidence="1">
    <location>
        <begin position="36"/>
        <end position="110"/>
    </location>
</feature>
<evidence type="ECO:0000313" key="4">
    <source>
        <dbReference type="Proteomes" id="UP000322214"/>
    </source>
</evidence>
<proteinExistence type="predicted"/>
<keyword evidence="4" id="KW-1185">Reference proteome</keyword>
<dbReference type="EMBL" id="CP042912">
    <property type="protein sequence ID" value="QEG23776.1"/>
    <property type="molecule type" value="Genomic_DNA"/>
</dbReference>
<gene>
    <name evidence="3" type="ORF">MFFC18_36780</name>
</gene>
<feature type="compositionally biased region" description="Polar residues" evidence="1">
    <location>
        <begin position="36"/>
        <end position="45"/>
    </location>
</feature>
<sequence precursor="true">MIDNSRLFLALMVCCCTLVSTANAFAQYNGNDTRQEYVRSSSPTKSGGRVISESVGGKRMVRIARAPGNPSIDKSTPDRSSFDRSSLDRETADRRDDGNREKYDYPDRDDKQVTAYRQAANQPPQLNFPQNNRLAQCNCNGVSAPPQNLQYPPQNFGNYNGYQAPQQAFQPQAGYAAPGYAGAQPGYPLQAGIGVPQFNQTGGNWWTPFVSGSGYYTPLLNFRNMPAGTYLGQGIIGQPTAYVDGQPLRNLLRYISP</sequence>
<evidence type="ECO:0000256" key="2">
    <source>
        <dbReference type="SAM" id="SignalP"/>
    </source>
</evidence>
<name>A0A5B9PGQ1_9BACT</name>
<feature type="chain" id="PRO_5022971435" evidence="2">
    <location>
        <begin position="27"/>
        <end position="257"/>
    </location>
</feature>
<dbReference type="OrthoDB" id="291574at2"/>
<protein>
    <submittedName>
        <fullName evidence="3">Uncharacterized protein</fullName>
    </submittedName>
</protein>
<feature type="signal peptide" evidence="2">
    <location>
        <begin position="1"/>
        <end position="26"/>
    </location>
</feature>
<dbReference type="AlphaFoldDB" id="A0A5B9PGQ1"/>